<dbReference type="AlphaFoldDB" id="A0A0A1YZ73"/>
<sequence>MNVPVLIATRPLPKSHIERRIGQWLPEAKWTLTPQTEDGRLWLLRLSTEPCSESVQRMLQTLMESDWLIGMDFSYQD</sequence>
<reference evidence="1 2" key="1">
    <citation type="journal article" date="2013" name="Genome Announc.">
        <title>Draft Genome Sequence of Pseudomonas fluorescens LMG 5329, a White Line-Inducing Principle-Producing Bioindicator for the Mushroom Pathogen Pseudomonas tolaasii.</title>
        <authorList>
            <person name="Ghequire M.G."/>
            <person name="Rokni-Zadeh H."/>
            <person name="Zarrineh P."/>
            <person name="De Mot R."/>
        </authorList>
    </citation>
    <scope>NUCLEOTIDE SEQUENCE [LARGE SCALE GENOMIC DNA]</scope>
    <source>
        <strain evidence="1 2">LMG 5329</strain>
    </source>
</reference>
<organism evidence="1 2">
    <name type="scientific">Pseudomonas fluorescens LMG 5329</name>
    <dbReference type="NCBI Taxonomy" id="1324332"/>
    <lineage>
        <taxon>Bacteria</taxon>
        <taxon>Pseudomonadati</taxon>
        <taxon>Pseudomonadota</taxon>
        <taxon>Gammaproteobacteria</taxon>
        <taxon>Pseudomonadales</taxon>
        <taxon>Pseudomonadaceae</taxon>
        <taxon>Pseudomonas</taxon>
    </lineage>
</organism>
<evidence type="ECO:0000313" key="1">
    <source>
        <dbReference type="EMBL" id="KGE66269.1"/>
    </source>
</evidence>
<dbReference type="Proteomes" id="UP000030060">
    <property type="component" value="Unassembled WGS sequence"/>
</dbReference>
<proteinExistence type="predicted"/>
<comment type="caution">
    <text evidence="1">The sequence shown here is derived from an EMBL/GenBank/DDBJ whole genome shotgun (WGS) entry which is preliminary data.</text>
</comment>
<protein>
    <submittedName>
        <fullName evidence="1">Uncharacterized protein</fullName>
    </submittedName>
</protein>
<evidence type="ECO:0000313" key="2">
    <source>
        <dbReference type="Proteomes" id="UP000030060"/>
    </source>
</evidence>
<gene>
    <name evidence="1" type="ORF">K814_0119670</name>
</gene>
<dbReference type="EMBL" id="ASGY01000145">
    <property type="protein sequence ID" value="KGE66269.1"/>
    <property type="molecule type" value="Genomic_DNA"/>
</dbReference>
<name>A0A0A1YZ73_PSEFL</name>
<accession>A0A0A1YZ73</accession>